<dbReference type="InterPro" id="IPR045437">
    <property type="entry name" value="EAD8"/>
</dbReference>
<dbReference type="Pfam" id="PF13432">
    <property type="entry name" value="TPR_16"/>
    <property type="match status" value="1"/>
</dbReference>
<comment type="caution">
    <text evidence="3">The sequence shown here is derived from an EMBL/GenBank/DDBJ whole genome shotgun (WGS) entry which is preliminary data.</text>
</comment>
<dbReference type="AlphaFoldDB" id="A0A8J7CH79"/>
<keyword evidence="1" id="KW-0802">TPR repeat</keyword>
<evidence type="ECO:0000259" key="2">
    <source>
        <dbReference type="Pfam" id="PF19961"/>
    </source>
</evidence>
<feature type="repeat" description="TPR" evidence="1">
    <location>
        <begin position="383"/>
        <end position="416"/>
    </location>
</feature>
<feature type="repeat" description="TPR" evidence="1">
    <location>
        <begin position="349"/>
        <end position="382"/>
    </location>
</feature>
<dbReference type="Proteomes" id="UP000629098">
    <property type="component" value="Unassembled WGS sequence"/>
</dbReference>
<dbReference type="InterPro" id="IPR011990">
    <property type="entry name" value="TPR-like_helical_dom_sf"/>
</dbReference>
<dbReference type="Pfam" id="PF13181">
    <property type="entry name" value="TPR_8"/>
    <property type="match status" value="1"/>
</dbReference>
<dbReference type="SMART" id="SM00028">
    <property type="entry name" value="TPR"/>
    <property type="match status" value="7"/>
</dbReference>
<reference evidence="3" key="1">
    <citation type="submission" date="2020-09" db="EMBL/GenBank/DDBJ databases">
        <title>Iningainema tapete sp. nov. (Scytonemataceae, Cyanobacteria) from greenhouses in central Florida (USA) produces two types of nodularin with biosynthetic potential for microcystin-LR and anabaenopeptins.</title>
        <authorList>
            <person name="Berthold D.E."/>
            <person name="Lefler F.W."/>
            <person name="Huang I.-S."/>
            <person name="Abdulla H."/>
            <person name="Zimba P.V."/>
            <person name="Laughinghouse H.D. IV."/>
        </authorList>
    </citation>
    <scope>NUCLEOTIDE SEQUENCE</scope>
    <source>
        <strain evidence="3">BLCCT55</strain>
    </source>
</reference>
<feature type="domain" description="Effector-associated" evidence="2">
    <location>
        <begin position="7"/>
        <end position="99"/>
    </location>
</feature>
<organism evidence="3 4">
    <name type="scientific">Iningainema tapete BLCC-T55</name>
    <dbReference type="NCBI Taxonomy" id="2748662"/>
    <lineage>
        <taxon>Bacteria</taxon>
        <taxon>Bacillati</taxon>
        <taxon>Cyanobacteriota</taxon>
        <taxon>Cyanophyceae</taxon>
        <taxon>Nostocales</taxon>
        <taxon>Scytonemataceae</taxon>
        <taxon>Iningainema tapete</taxon>
    </lineage>
</organism>
<dbReference type="EMBL" id="JACXAE010000109">
    <property type="protein sequence ID" value="MBD2777315.1"/>
    <property type="molecule type" value="Genomic_DNA"/>
</dbReference>
<evidence type="ECO:0000313" key="4">
    <source>
        <dbReference type="Proteomes" id="UP000629098"/>
    </source>
</evidence>
<sequence>MKLYPSTINELVEILVPLVNGDIKRQSLLIAALGIGAPVLQQIDYSGAPLEFIIHLLTVLAQYGEVTAGKQALVALLEYVQTQVGLDVQQRIDKLFDKLNEQSTSLPQSPSLAETEYRKVVEKVASDGKVSVAGRYLLEQSKKNTGISQEKAEKIEKEVLQPFYEYQKRFDEFRQVLVEQSQKELPFSKTTRSDLATLYSQLKIAEVEELYIKLAKAFYKSNELRKSIDVYREVILLNPNNAITHQNLAYILLQCEQLDDAITEYREAIRIEPNNVKLYLVLGNIFDFKAEFDKAIETYQQAIKVNINDASNDLAEIHYLLGCTFSRYERLENAIAEHRQAIQINPQYAEAYAELGKCQNWVENFVDAARNLRKAIALKPDNSEFHYYLGIVLNSQAKSKEAIVEFEEAINLNIINSTPNPIAYTHYAFALLSQNKQKKAEDEIGLAIELFQKQDMGDAAKQMEQLFEQIKQEGSWKSFFKQFFKFSF</sequence>
<dbReference type="SUPFAM" id="SSF48452">
    <property type="entry name" value="TPR-like"/>
    <property type="match status" value="1"/>
</dbReference>
<protein>
    <submittedName>
        <fullName evidence="3">Tetratricopeptide repeat protein</fullName>
    </submittedName>
</protein>
<dbReference type="RefSeq" id="WP_190836385.1">
    <property type="nucleotide sequence ID" value="NZ_CAWPPI010000109.1"/>
</dbReference>
<evidence type="ECO:0000313" key="3">
    <source>
        <dbReference type="EMBL" id="MBD2777315.1"/>
    </source>
</evidence>
<feature type="repeat" description="TPR" evidence="1">
    <location>
        <begin position="208"/>
        <end position="241"/>
    </location>
</feature>
<dbReference type="Pfam" id="PF13414">
    <property type="entry name" value="TPR_11"/>
    <property type="match status" value="2"/>
</dbReference>
<name>A0A8J7CH79_9CYAN</name>
<feature type="repeat" description="TPR" evidence="1">
    <location>
        <begin position="315"/>
        <end position="348"/>
    </location>
</feature>
<dbReference type="InterPro" id="IPR019734">
    <property type="entry name" value="TPR_rpt"/>
</dbReference>
<gene>
    <name evidence="3" type="ORF">ICL16_36025</name>
</gene>
<dbReference type="PANTHER" id="PTHR44998">
    <property type="match status" value="1"/>
</dbReference>
<proteinExistence type="predicted"/>
<dbReference type="Gene3D" id="1.25.40.10">
    <property type="entry name" value="Tetratricopeptide repeat domain"/>
    <property type="match status" value="3"/>
</dbReference>
<keyword evidence="4" id="KW-1185">Reference proteome</keyword>
<evidence type="ECO:0000256" key="1">
    <source>
        <dbReference type="PROSITE-ProRule" id="PRU00339"/>
    </source>
</evidence>
<feature type="repeat" description="TPR" evidence="1">
    <location>
        <begin position="242"/>
        <end position="275"/>
    </location>
</feature>
<dbReference type="PANTHER" id="PTHR44998:SF1">
    <property type="entry name" value="UDP-N-ACETYLGLUCOSAMINE--PEPTIDE N-ACETYLGLUCOSAMINYLTRANSFERASE 110 KDA SUBUNIT"/>
    <property type="match status" value="1"/>
</dbReference>
<dbReference type="PROSITE" id="PS50005">
    <property type="entry name" value="TPR"/>
    <property type="match status" value="6"/>
</dbReference>
<accession>A0A8J7CH79</accession>
<feature type="repeat" description="TPR" evidence="1">
    <location>
        <begin position="276"/>
        <end position="309"/>
    </location>
</feature>
<dbReference type="Pfam" id="PF19961">
    <property type="entry name" value="EAD8"/>
    <property type="match status" value="1"/>
</dbReference>